<dbReference type="GO" id="GO:0005829">
    <property type="term" value="C:cytosol"/>
    <property type="evidence" value="ECO:0007669"/>
    <property type="project" value="TreeGrafter"/>
</dbReference>
<dbReference type="PANTHER" id="PTHR46365:SF1">
    <property type="entry name" value="COPPER TRANSPORT PROTEIN ATOX1"/>
    <property type="match status" value="1"/>
</dbReference>
<evidence type="ECO:0000313" key="10">
    <source>
        <dbReference type="Proteomes" id="UP001145021"/>
    </source>
</evidence>
<keyword evidence="3" id="KW-0187">Copper transport</keyword>
<dbReference type="Pfam" id="PF00403">
    <property type="entry name" value="HMA"/>
    <property type="match status" value="1"/>
</dbReference>
<dbReference type="Gene3D" id="3.30.70.100">
    <property type="match status" value="1"/>
</dbReference>
<reference evidence="9" key="1">
    <citation type="submission" date="2022-07" db="EMBL/GenBank/DDBJ databases">
        <title>Phylogenomic reconstructions and comparative analyses of Kickxellomycotina fungi.</title>
        <authorList>
            <person name="Reynolds N.K."/>
            <person name="Stajich J.E."/>
            <person name="Barry K."/>
            <person name="Grigoriev I.V."/>
            <person name="Crous P."/>
            <person name="Smith M.E."/>
        </authorList>
    </citation>
    <scope>NUCLEOTIDE SEQUENCE</scope>
    <source>
        <strain evidence="9">NBRC 105413</strain>
    </source>
</reference>
<dbReference type="SUPFAM" id="SSF55008">
    <property type="entry name" value="HMA, heavy metal-associated domain"/>
    <property type="match status" value="1"/>
</dbReference>
<dbReference type="InterPro" id="IPR051881">
    <property type="entry name" value="Copper_transport_ATOX1-like"/>
</dbReference>
<evidence type="ECO:0000256" key="1">
    <source>
        <dbReference type="ARBA" id="ARBA00022448"/>
    </source>
</evidence>
<keyword evidence="10" id="KW-1185">Reference proteome</keyword>
<dbReference type="CDD" id="cd00371">
    <property type="entry name" value="HMA"/>
    <property type="match status" value="1"/>
</dbReference>
<evidence type="ECO:0000256" key="2">
    <source>
        <dbReference type="ARBA" id="ARBA00022723"/>
    </source>
</evidence>
<name>A0A9W7XNQ4_9FUNG</name>
<dbReference type="InterPro" id="IPR036163">
    <property type="entry name" value="HMA_dom_sf"/>
</dbReference>
<keyword evidence="2" id="KW-0479">Metal-binding</keyword>
<proteinExistence type="inferred from homology"/>
<dbReference type="Proteomes" id="UP001145021">
    <property type="component" value="Unassembled WGS sequence"/>
</dbReference>
<dbReference type="InterPro" id="IPR017969">
    <property type="entry name" value="Heavy-metal-associated_CS"/>
</dbReference>
<dbReference type="GO" id="GO:0016531">
    <property type="term" value="F:copper chaperone activity"/>
    <property type="evidence" value="ECO:0007669"/>
    <property type="project" value="TreeGrafter"/>
</dbReference>
<feature type="domain" description="HMA" evidence="8">
    <location>
        <begin position="23"/>
        <end position="86"/>
    </location>
</feature>
<evidence type="ECO:0000256" key="7">
    <source>
        <dbReference type="ARBA" id="ARBA00038171"/>
    </source>
</evidence>
<dbReference type="PROSITE" id="PS01047">
    <property type="entry name" value="HMA_1"/>
    <property type="match status" value="1"/>
</dbReference>
<dbReference type="GO" id="GO:0046872">
    <property type="term" value="F:metal ion binding"/>
    <property type="evidence" value="ECO:0007669"/>
    <property type="project" value="UniProtKB-KW"/>
</dbReference>
<keyword evidence="4" id="KW-0186">Copper</keyword>
<evidence type="ECO:0000313" key="9">
    <source>
        <dbReference type="EMBL" id="KAJ1648692.1"/>
    </source>
</evidence>
<comment type="similarity">
    <text evidence="7">Belongs to the ATX1 family.</text>
</comment>
<organism evidence="9 10">
    <name type="scientific">Coemansia asiatica</name>
    <dbReference type="NCBI Taxonomy" id="1052880"/>
    <lineage>
        <taxon>Eukaryota</taxon>
        <taxon>Fungi</taxon>
        <taxon>Fungi incertae sedis</taxon>
        <taxon>Zoopagomycota</taxon>
        <taxon>Kickxellomycotina</taxon>
        <taxon>Kickxellomycetes</taxon>
        <taxon>Kickxellales</taxon>
        <taxon>Kickxellaceae</taxon>
        <taxon>Coemansia</taxon>
    </lineage>
</organism>
<keyword evidence="5" id="KW-0406">Ion transport</keyword>
<keyword evidence="1" id="KW-0813">Transport</keyword>
<gene>
    <name evidence="9" type="primary">ATX1</name>
    <name evidence="9" type="ORF">LPJ64_000011</name>
</gene>
<evidence type="ECO:0000256" key="4">
    <source>
        <dbReference type="ARBA" id="ARBA00023008"/>
    </source>
</evidence>
<accession>A0A9W7XNQ4</accession>
<evidence type="ECO:0000256" key="3">
    <source>
        <dbReference type="ARBA" id="ARBA00022796"/>
    </source>
</evidence>
<comment type="caution">
    <text evidence="9">The sequence shown here is derived from an EMBL/GenBank/DDBJ whole genome shotgun (WGS) entry which is preliminary data.</text>
</comment>
<dbReference type="PANTHER" id="PTHR46365">
    <property type="entry name" value="COPPER TRANSPORT PROTEIN ATOX1"/>
    <property type="match status" value="1"/>
</dbReference>
<keyword evidence="6" id="KW-0143">Chaperone</keyword>
<dbReference type="InterPro" id="IPR006121">
    <property type="entry name" value="HMA_dom"/>
</dbReference>
<protein>
    <submittedName>
        <fullName evidence="9">Cytosolic copper metallochaperone</fullName>
    </submittedName>
</protein>
<dbReference type="AlphaFoldDB" id="A0A9W7XNQ4"/>
<evidence type="ECO:0000259" key="8">
    <source>
        <dbReference type="PROSITE" id="PS50846"/>
    </source>
</evidence>
<dbReference type="EMBL" id="JANBOH010000001">
    <property type="protein sequence ID" value="KAJ1648692.1"/>
    <property type="molecule type" value="Genomic_DNA"/>
</dbReference>
<dbReference type="GO" id="GO:0006825">
    <property type="term" value="P:copper ion transport"/>
    <property type="evidence" value="ECO:0007669"/>
    <property type="project" value="UniProtKB-KW"/>
</dbReference>
<evidence type="ECO:0000256" key="5">
    <source>
        <dbReference type="ARBA" id="ARBA00023065"/>
    </source>
</evidence>
<evidence type="ECO:0000256" key="6">
    <source>
        <dbReference type="ARBA" id="ARBA00023186"/>
    </source>
</evidence>
<dbReference type="FunFam" id="3.30.70.100:FF:000008">
    <property type="entry name" value="Copper transport protein ATOX1"/>
    <property type="match status" value="1"/>
</dbReference>
<dbReference type="PROSITE" id="PS50846">
    <property type="entry name" value="HMA_2"/>
    <property type="match status" value="1"/>
</dbReference>
<sequence>MTDTASAPTTAPAAPADAAPTTINTYEYNVVMPCGGCSGAVERALKKADGVIKVVISLEHQSVKVTTTLSKEAIFEIIEKTGKVVKYAPAQSEETKEETEKASA</sequence>